<evidence type="ECO:0000313" key="3">
    <source>
        <dbReference type="Proteomes" id="UP000030302"/>
    </source>
</evidence>
<dbReference type="OrthoDB" id="9779968at2"/>
<accession>A0A0A1F7X3</accession>
<evidence type="ECO:0000256" key="1">
    <source>
        <dbReference type="SAM" id="MobiDB-lite"/>
    </source>
</evidence>
<dbReference type="EMBL" id="CP009962">
    <property type="protein sequence ID" value="AIY40808.1"/>
    <property type="molecule type" value="Genomic_DNA"/>
</dbReference>
<dbReference type="PANTHER" id="PTHR43737:SF1">
    <property type="entry name" value="DUF1501 DOMAIN-CONTAINING PROTEIN"/>
    <property type="match status" value="1"/>
</dbReference>
<sequence>MNRRDFIRHLGLTTSGAILIPVGLSGCVVAPPSKPLAKAKPTPPVGIATGADSPLSYGNPLQRPHTTGDGTPRMVVVFLRGAVDGLNVVVPHGDHNYYKARPTIAVSRPGTQNGALDLTGYFGLHPALQSLLPYWEDGRLAFVHASGSPDVSRSHFEAQDYMETGTPGEHNTRDGWMNRMLGVMPPSQSPMQALTLGESVPRILTGRAVVANMPTGRDATRPTLIDKPEVSQAYAALYAQDAALGKSYRDGISARKELLADANSTEQKAANNGAPLPNGLSIDTARLGRLMQGNPDIRLGFVAVGGWDTHTNQGNGAGQLAGRLRPLADGLATLARELGPAFNDTVIVVISEFGRTFRENGNGGTDHGHGNAMWLLGGNVRGRTIHGYWPGIDDKSLNEGRDLAVTTDFRAVLATLAEKHMRIGDPAMQKLFPQYAAGMPHAMNLLV</sequence>
<dbReference type="PANTHER" id="PTHR43737">
    <property type="entry name" value="BLL7424 PROTEIN"/>
    <property type="match status" value="1"/>
</dbReference>
<dbReference type="HOGENOM" id="CLU_032896_3_1_4"/>
<keyword evidence="3" id="KW-1185">Reference proteome</keyword>
<dbReference type="Pfam" id="PF07394">
    <property type="entry name" value="DUF1501"/>
    <property type="match status" value="1"/>
</dbReference>
<proteinExistence type="predicted"/>
<gene>
    <name evidence="2" type="ORF">LT85_1650</name>
</gene>
<feature type="region of interest" description="Disordered" evidence="1">
    <location>
        <begin position="38"/>
        <end position="70"/>
    </location>
</feature>
<dbReference type="RefSeq" id="WP_038487321.1">
    <property type="nucleotide sequence ID" value="NZ_CP009962.1"/>
</dbReference>
<dbReference type="InterPro" id="IPR010869">
    <property type="entry name" value="DUF1501"/>
</dbReference>
<dbReference type="STRING" id="279058.LT85_1650"/>
<dbReference type="AlphaFoldDB" id="A0A0A1F7X3"/>
<evidence type="ECO:0000313" key="2">
    <source>
        <dbReference type="EMBL" id="AIY40808.1"/>
    </source>
</evidence>
<organism evidence="2 3">
    <name type="scientific">Collimonas arenae</name>
    <dbReference type="NCBI Taxonomy" id="279058"/>
    <lineage>
        <taxon>Bacteria</taxon>
        <taxon>Pseudomonadati</taxon>
        <taxon>Pseudomonadota</taxon>
        <taxon>Betaproteobacteria</taxon>
        <taxon>Burkholderiales</taxon>
        <taxon>Oxalobacteraceae</taxon>
        <taxon>Collimonas</taxon>
    </lineage>
</organism>
<dbReference type="PROSITE" id="PS51257">
    <property type="entry name" value="PROKAR_LIPOPROTEIN"/>
    <property type="match status" value="1"/>
</dbReference>
<reference evidence="3" key="1">
    <citation type="journal article" date="2014" name="Soil Biol. Biochem.">
        <title>Structure and function of bacterial communities in ageing soils: Insights from the Mendocino ecological staircase.</title>
        <authorList>
            <person name="Uroz S."/>
            <person name="Tech J.J."/>
            <person name="Sawaya N.A."/>
            <person name="Frey-Klett P."/>
            <person name="Leveau J.H.J."/>
        </authorList>
    </citation>
    <scope>NUCLEOTIDE SEQUENCE [LARGE SCALE GENOMIC DNA]</scope>
    <source>
        <strain evidence="3">Cal35</strain>
    </source>
</reference>
<dbReference type="KEGG" id="care:LT85_1650"/>
<name>A0A0A1F7X3_9BURK</name>
<protein>
    <submittedName>
        <fullName evidence="2">Putative exported protein</fullName>
    </submittedName>
</protein>
<dbReference type="Proteomes" id="UP000030302">
    <property type="component" value="Chromosome"/>
</dbReference>